<dbReference type="AlphaFoldDB" id="C0CP21"/>
<evidence type="ECO:0000313" key="2">
    <source>
        <dbReference type="Proteomes" id="UP000003100"/>
    </source>
</evidence>
<reference evidence="1 2" key="1">
    <citation type="submission" date="2009-01" db="EMBL/GenBank/DDBJ databases">
        <authorList>
            <person name="Fulton L."/>
            <person name="Clifton S."/>
            <person name="Fulton B."/>
            <person name="Xu J."/>
            <person name="Minx P."/>
            <person name="Pepin K.H."/>
            <person name="Johnson M."/>
            <person name="Bhonagiri V."/>
            <person name="Nash W.E."/>
            <person name="Mardis E.R."/>
            <person name="Wilson R.K."/>
        </authorList>
    </citation>
    <scope>NUCLEOTIDE SEQUENCE [LARGE SCALE GENOMIC DNA]</scope>
    <source>
        <strain evidence="2">DSM 10507 / JCM 14656 / S5a33</strain>
    </source>
</reference>
<keyword evidence="2" id="KW-1185">Reference proteome</keyword>
<dbReference type="HOGENOM" id="CLU_3132881_0_0_9"/>
<dbReference type="PATRIC" id="fig|476272.21.peg.750"/>
<dbReference type="EMBL" id="ACBZ01000142">
    <property type="protein sequence ID" value="EEG48478.1"/>
    <property type="molecule type" value="Genomic_DNA"/>
</dbReference>
<comment type="caution">
    <text evidence="1">The sequence shown here is derived from an EMBL/GenBank/DDBJ whole genome shotgun (WGS) entry which is preliminary data.</text>
</comment>
<evidence type="ECO:0000313" key="1">
    <source>
        <dbReference type="EMBL" id="EEG48478.1"/>
    </source>
</evidence>
<organism evidence="1 2">
    <name type="scientific">Blautia hydrogenotrophica (strain DSM 10507 / JCM 14656 / S5a33)</name>
    <name type="common">Ruminococcus hydrogenotrophicus</name>
    <dbReference type="NCBI Taxonomy" id="476272"/>
    <lineage>
        <taxon>Bacteria</taxon>
        <taxon>Bacillati</taxon>
        <taxon>Bacillota</taxon>
        <taxon>Clostridia</taxon>
        <taxon>Lachnospirales</taxon>
        <taxon>Lachnospiraceae</taxon>
        <taxon>Blautia</taxon>
    </lineage>
</organism>
<protein>
    <submittedName>
        <fullName evidence="1">Uncharacterized protein</fullName>
    </submittedName>
</protein>
<reference evidence="1 2" key="2">
    <citation type="submission" date="2009-02" db="EMBL/GenBank/DDBJ databases">
        <title>Draft genome sequence of Blautia hydrogenotrophica DSM 10507 (Ruminococcus hydrogenotrophicus DSM 10507).</title>
        <authorList>
            <person name="Sudarsanam P."/>
            <person name="Ley R."/>
            <person name="Guruge J."/>
            <person name="Turnbaugh P.J."/>
            <person name="Mahowald M."/>
            <person name="Liep D."/>
            <person name="Gordon J."/>
        </authorList>
    </citation>
    <scope>NUCLEOTIDE SEQUENCE [LARGE SCALE GENOMIC DNA]</scope>
    <source>
        <strain evidence="2">DSM 10507 / JCM 14656 / S5a33</strain>
    </source>
</reference>
<name>C0CP21_BLAHS</name>
<proteinExistence type="predicted"/>
<sequence>MQQGVRGRCTIFGDRFENTWLMYFRNGFRQLCNALFLSRGTVSAAFSVT</sequence>
<accession>C0CP21</accession>
<dbReference type="Proteomes" id="UP000003100">
    <property type="component" value="Unassembled WGS sequence"/>
</dbReference>
<gene>
    <name evidence="1" type="ORF">RUMHYD_02622</name>
</gene>